<name>A0ABV0NYW5_9TELE</name>
<evidence type="ECO:0000313" key="1">
    <source>
        <dbReference type="EMBL" id="MEQ2176558.1"/>
    </source>
</evidence>
<sequence>MGVGAKALPGTQLTTTGIPPAHVSLDNAKICPSLQLDKWASLPVQLTEKSQYVGFLLRANILDR</sequence>
<comment type="caution">
    <text evidence="1">The sequence shown here is derived from an EMBL/GenBank/DDBJ whole genome shotgun (WGS) entry which is preliminary data.</text>
</comment>
<proteinExistence type="predicted"/>
<reference evidence="1 2" key="1">
    <citation type="submission" date="2021-06" db="EMBL/GenBank/DDBJ databases">
        <authorList>
            <person name="Palmer J.M."/>
        </authorList>
    </citation>
    <scope>NUCLEOTIDE SEQUENCE [LARGE SCALE GENOMIC DNA]</scope>
    <source>
        <strain evidence="1 2">GA_2019</strain>
        <tissue evidence="1">Muscle</tissue>
    </source>
</reference>
<accession>A0ABV0NYW5</accession>
<feature type="non-terminal residue" evidence="1">
    <location>
        <position position="64"/>
    </location>
</feature>
<dbReference type="Proteomes" id="UP001476798">
    <property type="component" value="Unassembled WGS sequence"/>
</dbReference>
<organism evidence="1 2">
    <name type="scientific">Goodea atripinnis</name>
    <dbReference type="NCBI Taxonomy" id="208336"/>
    <lineage>
        <taxon>Eukaryota</taxon>
        <taxon>Metazoa</taxon>
        <taxon>Chordata</taxon>
        <taxon>Craniata</taxon>
        <taxon>Vertebrata</taxon>
        <taxon>Euteleostomi</taxon>
        <taxon>Actinopterygii</taxon>
        <taxon>Neopterygii</taxon>
        <taxon>Teleostei</taxon>
        <taxon>Neoteleostei</taxon>
        <taxon>Acanthomorphata</taxon>
        <taxon>Ovalentaria</taxon>
        <taxon>Atherinomorphae</taxon>
        <taxon>Cyprinodontiformes</taxon>
        <taxon>Goodeidae</taxon>
        <taxon>Goodea</taxon>
    </lineage>
</organism>
<evidence type="ECO:0000313" key="2">
    <source>
        <dbReference type="Proteomes" id="UP001476798"/>
    </source>
</evidence>
<keyword evidence="2" id="KW-1185">Reference proteome</keyword>
<dbReference type="EMBL" id="JAHRIO010054202">
    <property type="protein sequence ID" value="MEQ2176558.1"/>
    <property type="molecule type" value="Genomic_DNA"/>
</dbReference>
<gene>
    <name evidence="1" type="ORF">GOODEAATRI_029155</name>
</gene>
<protein>
    <submittedName>
        <fullName evidence="1">Uncharacterized protein</fullName>
    </submittedName>
</protein>